<keyword evidence="2" id="KW-0285">Flavoprotein</keyword>
<evidence type="ECO:0000313" key="5">
    <source>
        <dbReference type="EMBL" id="RLE52610.1"/>
    </source>
</evidence>
<comment type="cofactor">
    <cofactor evidence="1">
        <name>FAD</name>
        <dbReference type="ChEBI" id="CHEBI:57692"/>
    </cofactor>
</comment>
<accession>A0A497F112</accession>
<dbReference type="InterPro" id="IPR036188">
    <property type="entry name" value="FAD/NAD-bd_sf"/>
</dbReference>
<dbReference type="SUPFAM" id="SSF51905">
    <property type="entry name" value="FAD/NAD(P)-binding domain"/>
    <property type="match status" value="1"/>
</dbReference>
<dbReference type="AlphaFoldDB" id="A0A497F112"/>
<gene>
    <name evidence="5" type="ORF">DRJ33_03280</name>
</gene>
<protein>
    <recommendedName>
        <fullName evidence="4">FAD/NAD(P)-binding domain-containing protein</fullName>
    </recommendedName>
</protein>
<dbReference type="GO" id="GO:0016491">
    <property type="term" value="F:oxidoreductase activity"/>
    <property type="evidence" value="ECO:0007669"/>
    <property type="project" value="InterPro"/>
</dbReference>
<keyword evidence="3" id="KW-0274">FAD</keyword>
<dbReference type="PANTHER" id="PTHR43429:SF3">
    <property type="entry name" value="NITRITE REDUCTASE [NAD(P)H]"/>
    <property type="match status" value="1"/>
</dbReference>
<dbReference type="Gene3D" id="3.50.50.60">
    <property type="entry name" value="FAD/NAD(P)-binding domain"/>
    <property type="match status" value="2"/>
</dbReference>
<evidence type="ECO:0000259" key="4">
    <source>
        <dbReference type="Pfam" id="PF07992"/>
    </source>
</evidence>
<sequence>MERLLIIGGGVAGCTAALYARRINKNVDITIVEKSPYPAYSRCGLPYLISGKVRSHTELLEYPPEFYNRVIKARLMLLSEAIELDCSRQLVKIRSKDGGVTSLEYDSLIIATGAEPLLPSFVHDKERVFTLRSIEDALAMKQFAHKSKRVIIIGGGFIGLELAEAFHDLGLDVSIVEMRDQLLPQYLDFDMAKIIERHLLRRGIKLFLGKAVEEVTSVENGVRVVAGDEVFRCDFAVLCVGVSGNVKLAKGSHLKLGSTGLIKVDEHMKTSEEGVYAAGDCVECWDPI</sequence>
<comment type="caution">
    <text evidence="5">The sequence shown here is derived from an EMBL/GenBank/DDBJ whole genome shotgun (WGS) entry which is preliminary data.</text>
</comment>
<feature type="non-terminal residue" evidence="5">
    <location>
        <position position="288"/>
    </location>
</feature>
<dbReference type="InterPro" id="IPR023753">
    <property type="entry name" value="FAD/NAD-binding_dom"/>
</dbReference>
<organism evidence="5 6">
    <name type="scientific">Thermoproteota archaeon</name>
    <dbReference type="NCBI Taxonomy" id="2056631"/>
    <lineage>
        <taxon>Archaea</taxon>
        <taxon>Thermoproteota</taxon>
    </lineage>
</organism>
<evidence type="ECO:0000256" key="3">
    <source>
        <dbReference type="ARBA" id="ARBA00022827"/>
    </source>
</evidence>
<reference evidence="5 6" key="1">
    <citation type="submission" date="2018-06" db="EMBL/GenBank/DDBJ databases">
        <title>Extensive metabolic versatility and redundancy in microbially diverse, dynamic hydrothermal sediments.</title>
        <authorList>
            <person name="Dombrowski N."/>
            <person name="Teske A."/>
            <person name="Baker B.J."/>
        </authorList>
    </citation>
    <scope>NUCLEOTIDE SEQUENCE [LARGE SCALE GENOMIC DNA]</scope>
    <source>
        <strain evidence="5">B34_G17</strain>
    </source>
</reference>
<dbReference type="InterPro" id="IPR050260">
    <property type="entry name" value="FAD-bd_OxRdtase"/>
</dbReference>
<dbReference type="Pfam" id="PF07992">
    <property type="entry name" value="Pyr_redox_2"/>
    <property type="match status" value="1"/>
</dbReference>
<dbReference type="PRINTS" id="PR00368">
    <property type="entry name" value="FADPNR"/>
</dbReference>
<evidence type="ECO:0000313" key="6">
    <source>
        <dbReference type="Proteomes" id="UP000272051"/>
    </source>
</evidence>
<name>A0A497F112_9CREN</name>
<dbReference type="Proteomes" id="UP000272051">
    <property type="component" value="Unassembled WGS sequence"/>
</dbReference>
<dbReference type="EMBL" id="QMQX01000044">
    <property type="protein sequence ID" value="RLE52610.1"/>
    <property type="molecule type" value="Genomic_DNA"/>
</dbReference>
<feature type="domain" description="FAD/NAD(P)-binding" evidence="4">
    <location>
        <begin position="3"/>
        <end position="282"/>
    </location>
</feature>
<evidence type="ECO:0000256" key="2">
    <source>
        <dbReference type="ARBA" id="ARBA00022630"/>
    </source>
</evidence>
<dbReference type="PRINTS" id="PR00411">
    <property type="entry name" value="PNDRDTASEI"/>
</dbReference>
<proteinExistence type="predicted"/>
<evidence type="ECO:0000256" key="1">
    <source>
        <dbReference type="ARBA" id="ARBA00001974"/>
    </source>
</evidence>
<dbReference type="PANTHER" id="PTHR43429">
    <property type="entry name" value="PYRIDINE NUCLEOTIDE-DISULFIDE OXIDOREDUCTASE DOMAIN-CONTAINING"/>
    <property type="match status" value="1"/>
</dbReference>